<organism evidence="7 8">
    <name type="scientific">Caldicellulosiruptor bescii</name>
    <name type="common">Anaerocellum thermophilum</name>
    <dbReference type="NCBI Taxonomy" id="31899"/>
    <lineage>
        <taxon>Bacteria</taxon>
        <taxon>Bacillati</taxon>
        <taxon>Bacillota</taxon>
        <taxon>Bacillota incertae sedis</taxon>
        <taxon>Caldicellulosiruptorales</taxon>
        <taxon>Caldicellulosiruptoraceae</taxon>
        <taxon>Caldicellulosiruptor</taxon>
    </lineage>
</organism>
<keyword evidence="1" id="KW-0229">DNA integration</keyword>
<dbReference type="InterPro" id="IPR044068">
    <property type="entry name" value="CB"/>
</dbReference>
<dbReference type="InterPro" id="IPR050090">
    <property type="entry name" value="Tyrosine_recombinase_XerCD"/>
</dbReference>
<dbReference type="Pfam" id="PF00589">
    <property type="entry name" value="Phage_integrase"/>
    <property type="match status" value="1"/>
</dbReference>
<dbReference type="InterPro" id="IPR010998">
    <property type="entry name" value="Integrase_recombinase_N"/>
</dbReference>
<dbReference type="RefSeq" id="WP_015908387.1">
    <property type="nucleotide sequence ID" value="NZ_FUZJ01000001.1"/>
</dbReference>
<feature type="domain" description="Core-binding (CB)" evidence="6">
    <location>
        <begin position="68"/>
        <end position="151"/>
    </location>
</feature>
<evidence type="ECO:0000313" key="8">
    <source>
        <dbReference type="Proteomes" id="UP000196803"/>
    </source>
</evidence>
<dbReference type="InterPro" id="IPR004107">
    <property type="entry name" value="Integrase_SAM-like_N"/>
</dbReference>
<name>A0ABY1S7J4_CALBS</name>
<dbReference type="InterPro" id="IPR002104">
    <property type="entry name" value="Integrase_catalytic"/>
</dbReference>
<evidence type="ECO:0000313" key="7">
    <source>
        <dbReference type="EMBL" id="SMR92498.1"/>
    </source>
</evidence>
<feature type="domain" description="Tyr recombinase" evidence="5">
    <location>
        <begin position="173"/>
        <end position="380"/>
    </location>
</feature>
<evidence type="ECO:0000256" key="1">
    <source>
        <dbReference type="ARBA" id="ARBA00022908"/>
    </source>
</evidence>
<proteinExistence type="predicted"/>
<dbReference type="PROSITE" id="PS51900">
    <property type="entry name" value="CB"/>
    <property type="match status" value="1"/>
</dbReference>
<protein>
    <submittedName>
        <fullName evidence="7">Site-specific recombinase XerD</fullName>
    </submittedName>
</protein>
<keyword evidence="2 4" id="KW-0238">DNA-binding</keyword>
<dbReference type="PANTHER" id="PTHR30349:SF91">
    <property type="entry name" value="INTA PROTEIN"/>
    <property type="match status" value="1"/>
</dbReference>
<dbReference type="InterPro" id="IPR013762">
    <property type="entry name" value="Integrase-like_cat_sf"/>
</dbReference>
<dbReference type="Gene3D" id="1.10.150.130">
    <property type="match status" value="1"/>
</dbReference>
<dbReference type="Pfam" id="PF14659">
    <property type="entry name" value="Phage_int_SAM_3"/>
    <property type="match status" value="1"/>
</dbReference>
<dbReference type="PROSITE" id="PS51898">
    <property type="entry name" value="TYR_RECOMBINASE"/>
    <property type="match status" value="1"/>
</dbReference>
<evidence type="ECO:0000256" key="3">
    <source>
        <dbReference type="ARBA" id="ARBA00023172"/>
    </source>
</evidence>
<keyword evidence="8" id="KW-1185">Reference proteome</keyword>
<accession>A0ABY1S7J4</accession>
<dbReference type="CDD" id="cd01189">
    <property type="entry name" value="INT_ICEBs1_C_like"/>
    <property type="match status" value="1"/>
</dbReference>
<evidence type="ECO:0000256" key="4">
    <source>
        <dbReference type="PROSITE-ProRule" id="PRU01248"/>
    </source>
</evidence>
<dbReference type="Proteomes" id="UP000196803">
    <property type="component" value="Unassembled WGS sequence"/>
</dbReference>
<keyword evidence="3" id="KW-0233">DNA recombination</keyword>
<sequence>MGRRGKGEGSIFKRKDGRWCGFITVGYDEKGNQKKKFFYGKTRQEVAEKINQALNEIKQGILITDNNITLENWLNIWLHQYKKNQISESTFDDYESIIKNHINPVLEKYNLKDLRPEHLQMLYNEKHKAGLSTKRIKDIHVILHSALNQAIKNGLIVRNVSEATTLPKNTREKEMKVLTIEEQKRFLQVLEGERLKPAFVLALSTGMRLGEILALKWQDVDLENKRITIRNSVRRIKNRNEQSEIKTKTVLVLKEPKTENSGRIIPLPDVAYQELVNFKLLQEEEKRQAGSSYVDSGFVFTTKVGTPIEPRNFLRTFYRITEKAGLNINFHALRHTFATRLLEANTNPKVVQELLGHSDISTTLNIYSHVLFDTKQKAIGEINDLMKNLTNE</sequence>
<evidence type="ECO:0000259" key="6">
    <source>
        <dbReference type="PROSITE" id="PS51900"/>
    </source>
</evidence>
<reference evidence="7 8" key="1">
    <citation type="submission" date="2017-05" db="EMBL/GenBank/DDBJ databases">
        <authorList>
            <person name="Varghese N."/>
            <person name="Submissions S."/>
        </authorList>
    </citation>
    <scope>NUCLEOTIDE SEQUENCE [LARGE SCALE GENOMIC DNA]</scope>
    <source>
        <strain evidence="7 8">MACB1020</strain>
    </source>
</reference>
<dbReference type="SUPFAM" id="SSF56349">
    <property type="entry name" value="DNA breaking-rejoining enzymes"/>
    <property type="match status" value="1"/>
</dbReference>
<evidence type="ECO:0000256" key="2">
    <source>
        <dbReference type="ARBA" id="ARBA00023125"/>
    </source>
</evidence>
<evidence type="ECO:0000259" key="5">
    <source>
        <dbReference type="PROSITE" id="PS51898"/>
    </source>
</evidence>
<dbReference type="GeneID" id="31773374"/>
<gene>
    <name evidence="7" type="ORF">SAMN05216240_1034</name>
</gene>
<dbReference type="Gene3D" id="1.10.443.10">
    <property type="entry name" value="Intergrase catalytic core"/>
    <property type="match status" value="1"/>
</dbReference>
<dbReference type="PANTHER" id="PTHR30349">
    <property type="entry name" value="PHAGE INTEGRASE-RELATED"/>
    <property type="match status" value="1"/>
</dbReference>
<dbReference type="InterPro" id="IPR011010">
    <property type="entry name" value="DNA_brk_join_enz"/>
</dbReference>
<dbReference type="EMBL" id="FXXC01000001">
    <property type="protein sequence ID" value="SMR92498.1"/>
    <property type="molecule type" value="Genomic_DNA"/>
</dbReference>
<comment type="caution">
    <text evidence="7">The sequence shown here is derived from an EMBL/GenBank/DDBJ whole genome shotgun (WGS) entry which is preliminary data.</text>
</comment>